<gene>
    <name evidence="7" type="primary">rpsM</name>
    <name evidence="10" type="ORF">LX64_04338</name>
</gene>
<dbReference type="InterPro" id="IPR019980">
    <property type="entry name" value="Ribosomal_uS13_bac-type"/>
</dbReference>
<dbReference type="GO" id="GO:0019843">
    <property type="term" value="F:rRNA binding"/>
    <property type="evidence" value="ECO:0007669"/>
    <property type="project" value="UniProtKB-UniRule"/>
</dbReference>
<dbReference type="OrthoDB" id="9803610at2"/>
<proteinExistence type="inferred from homology"/>
<dbReference type="NCBIfam" id="TIGR03631">
    <property type="entry name" value="uS13_bact"/>
    <property type="match status" value="1"/>
</dbReference>
<evidence type="ECO:0000256" key="1">
    <source>
        <dbReference type="ARBA" id="ARBA00008080"/>
    </source>
</evidence>
<evidence type="ECO:0000256" key="2">
    <source>
        <dbReference type="ARBA" id="ARBA00022730"/>
    </source>
</evidence>
<dbReference type="InterPro" id="IPR027437">
    <property type="entry name" value="Rbsml_uS13_C"/>
</dbReference>
<feature type="region of interest" description="Disordered" evidence="9">
    <location>
        <begin position="95"/>
        <end position="126"/>
    </location>
</feature>
<dbReference type="PROSITE" id="PS00646">
    <property type="entry name" value="RIBOSOMAL_S13_1"/>
    <property type="match status" value="1"/>
</dbReference>
<evidence type="ECO:0000256" key="8">
    <source>
        <dbReference type="RuleBase" id="RU003830"/>
    </source>
</evidence>
<name>A0A327Q5H8_9BACT</name>
<keyword evidence="11" id="KW-1185">Reference proteome</keyword>
<dbReference type="Pfam" id="PF00416">
    <property type="entry name" value="Ribosomal_S13"/>
    <property type="match status" value="1"/>
</dbReference>
<evidence type="ECO:0000256" key="3">
    <source>
        <dbReference type="ARBA" id="ARBA00022884"/>
    </source>
</evidence>
<evidence type="ECO:0000256" key="9">
    <source>
        <dbReference type="SAM" id="MobiDB-lite"/>
    </source>
</evidence>
<evidence type="ECO:0000313" key="10">
    <source>
        <dbReference type="EMBL" id="RAI99785.1"/>
    </source>
</evidence>
<accession>A0A327Q5H8</accession>
<keyword evidence="2 7" id="KW-0699">rRNA-binding</keyword>
<comment type="similarity">
    <text evidence="1 7 8">Belongs to the universal ribosomal protein uS13 family.</text>
</comment>
<dbReference type="GO" id="GO:0003735">
    <property type="term" value="F:structural constituent of ribosome"/>
    <property type="evidence" value="ECO:0007669"/>
    <property type="project" value="InterPro"/>
</dbReference>
<dbReference type="PANTHER" id="PTHR10871">
    <property type="entry name" value="30S RIBOSOMAL PROTEIN S13/40S RIBOSOMAL PROTEIN S18"/>
    <property type="match status" value="1"/>
</dbReference>
<dbReference type="GO" id="GO:0015935">
    <property type="term" value="C:small ribosomal subunit"/>
    <property type="evidence" value="ECO:0007669"/>
    <property type="project" value="TreeGrafter"/>
</dbReference>
<evidence type="ECO:0000256" key="6">
    <source>
        <dbReference type="ARBA" id="ARBA00035166"/>
    </source>
</evidence>
<comment type="subunit">
    <text evidence="7">Part of the 30S ribosomal subunit. Forms a loose heterodimer with protein S19. Forms two bridges to the 50S subunit in the 70S ribosome.</text>
</comment>
<dbReference type="Gene3D" id="1.10.8.50">
    <property type="match status" value="1"/>
</dbReference>
<evidence type="ECO:0000256" key="5">
    <source>
        <dbReference type="ARBA" id="ARBA00023274"/>
    </source>
</evidence>
<comment type="caution">
    <text evidence="10">The sequence shown here is derived from an EMBL/GenBank/DDBJ whole genome shotgun (WGS) entry which is preliminary data.</text>
</comment>
<evidence type="ECO:0000256" key="4">
    <source>
        <dbReference type="ARBA" id="ARBA00022980"/>
    </source>
</evidence>
<keyword evidence="5 7" id="KW-0687">Ribonucleoprotein</keyword>
<reference evidence="10 11" key="1">
    <citation type="submission" date="2018-06" db="EMBL/GenBank/DDBJ databases">
        <title>Genomic Encyclopedia of Archaeal and Bacterial Type Strains, Phase II (KMG-II): from individual species to whole genera.</title>
        <authorList>
            <person name="Goeker M."/>
        </authorList>
    </citation>
    <scope>NUCLEOTIDE SEQUENCE [LARGE SCALE GENOMIC DNA]</scope>
    <source>
        <strain evidence="10 11">DSM 23857</strain>
    </source>
</reference>
<evidence type="ECO:0000313" key="11">
    <source>
        <dbReference type="Proteomes" id="UP000249547"/>
    </source>
</evidence>
<dbReference type="RefSeq" id="WP_111599742.1">
    <property type="nucleotide sequence ID" value="NZ_QLLL01000009.1"/>
</dbReference>
<comment type="function">
    <text evidence="7">Located at the top of the head of the 30S subunit, it contacts several helices of the 16S rRNA. In the 70S ribosome it contacts the 23S rRNA (bridge B1a) and protein L5 of the 50S subunit (bridge B1b), connecting the 2 subunits; these bridges are implicated in subunit movement. Contacts the tRNAs in the A and P-sites.</text>
</comment>
<dbReference type="PANTHER" id="PTHR10871:SF1">
    <property type="entry name" value="SMALL RIBOSOMAL SUBUNIT PROTEIN US13M"/>
    <property type="match status" value="1"/>
</dbReference>
<evidence type="ECO:0000256" key="7">
    <source>
        <dbReference type="HAMAP-Rule" id="MF_01315"/>
    </source>
</evidence>
<sequence length="126" mass="14393">MARIAGIDLPKNKRGEIGLTYIYGIGRSTAQYILTQSGIDFDKKVKDWNDDEQAAIRNIINSELKVEGQLRSEIQMNIKRLLDIACYRGLRHRKGLPLRGQRTRTNSRTRKGKRKTVAGKKKAPKK</sequence>
<keyword evidence="7" id="KW-0820">tRNA-binding</keyword>
<dbReference type="InterPro" id="IPR018269">
    <property type="entry name" value="Ribosomal_uS13_CS"/>
</dbReference>
<dbReference type="Proteomes" id="UP000249547">
    <property type="component" value="Unassembled WGS sequence"/>
</dbReference>
<dbReference type="GO" id="GO:0005829">
    <property type="term" value="C:cytosol"/>
    <property type="evidence" value="ECO:0007669"/>
    <property type="project" value="TreeGrafter"/>
</dbReference>
<protein>
    <recommendedName>
        <fullName evidence="6 7">Small ribosomal subunit protein uS13</fullName>
    </recommendedName>
</protein>
<dbReference type="InterPro" id="IPR010979">
    <property type="entry name" value="Ribosomal_uS13-like_H2TH"/>
</dbReference>
<dbReference type="SUPFAM" id="SSF46946">
    <property type="entry name" value="S13-like H2TH domain"/>
    <property type="match status" value="1"/>
</dbReference>
<keyword evidence="4 7" id="KW-0689">Ribosomal protein</keyword>
<dbReference type="HAMAP" id="MF_01315">
    <property type="entry name" value="Ribosomal_uS13"/>
    <property type="match status" value="1"/>
</dbReference>
<dbReference type="PIRSF" id="PIRSF002134">
    <property type="entry name" value="Ribosomal_S13"/>
    <property type="match status" value="1"/>
</dbReference>
<organism evidence="10 11">
    <name type="scientific">Chitinophaga skermanii</name>
    <dbReference type="NCBI Taxonomy" id="331697"/>
    <lineage>
        <taxon>Bacteria</taxon>
        <taxon>Pseudomonadati</taxon>
        <taxon>Bacteroidota</taxon>
        <taxon>Chitinophagia</taxon>
        <taxon>Chitinophagales</taxon>
        <taxon>Chitinophagaceae</taxon>
        <taxon>Chitinophaga</taxon>
    </lineage>
</organism>
<dbReference type="InterPro" id="IPR001892">
    <property type="entry name" value="Ribosomal_uS13"/>
</dbReference>
<dbReference type="PROSITE" id="PS50159">
    <property type="entry name" value="RIBOSOMAL_S13_2"/>
    <property type="match status" value="1"/>
</dbReference>
<dbReference type="GO" id="GO:0006412">
    <property type="term" value="P:translation"/>
    <property type="evidence" value="ECO:0007669"/>
    <property type="project" value="UniProtKB-UniRule"/>
</dbReference>
<dbReference type="EMBL" id="QLLL01000009">
    <property type="protein sequence ID" value="RAI99785.1"/>
    <property type="molecule type" value="Genomic_DNA"/>
</dbReference>
<dbReference type="AlphaFoldDB" id="A0A327Q5H8"/>
<dbReference type="FunFam" id="1.10.8.50:FF:000001">
    <property type="entry name" value="30S ribosomal protein S13"/>
    <property type="match status" value="1"/>
</dbReference>
<keyword evidence="3 7" id="KW-0694">RNA-binding</keyword>
<dbReference type="Gene3D" id="4.10.910.10">
    <property type="entry name" value="30s ribosomal protein s13, domain 2"/>
    <property type="match status" value="1"/>
</dbReference>
<dbReference type="GO" id="GO:0000049">
    <property type="term" value="F:tRNA binding"/>
    <property type="evidence" value="ECO:0007669"/>
    <property type="project" value="UniProtKB-UniRule"/>
</dbReference>
<dbReference type="FunFam" id="4.10.910.10:FF:000001">
    <property type="entry name" value="30S ribosomal protein S13"/>
    <property type="match status" value="1"/>
</dbReference>